<dbReference type="Gene3D" id="3.30.160.60">
    <property type="entry name" value="Classic Zinc Finger"/>
    <property type="match status" value="2"/>
</dbReference>
<evidence type="ECO:0000256" key="1">
    <source>
        <dbReference type="ARBA" id="ARBA00004123"/>
    </source>
</evidence>
<comment type="caution">
    <text evidence="14">The sequence shown here is derived from an EMBL/GenBank/DDBJ whole genome shotgun (WGS) entry which is preliminary data.</text>
</comment>
<evidence type="ECO:0000256" key="6">
    <source>
        <dbReference type="ARBA" id="ARBA00022833"/>
    </source>
</evidence>
<evidence type="ECO:0000256" key="11">
    <source>
        <dbReference type="PROSITE-ProRule" id="PRU00042"/>
    </source>
</evidence>
<proteinExistence type="inferred from homology"/>
<feature type="region of interest" description="Disordered" evidence="12">
    <location>
        <begin position="409"/>
        <end position="459"/>
    </location>
</feature>
<dbReference type="EMBL" id="LSSM01002787">
    <property type="protein sequence ID" value="OMJ20324.1"/>
    <property type="molecule type" value="Genomic_DNA"/>
</dbReference>
<name>A0A1R1Y0K1_9FUNG</name>
<dbReference type="GO" id="GO:0001817">
    <property type="term" value="P:regulation of cytokine production"/>
    <property type="evidence" value="ECO:0007669"/>
    <property type="project" value="TreeGrafter"/>
</dbReference>
<feature type="domain" description="C2H2-type" evidence="13">
    <location>
        <begin position="315"/>
        <end position="342"/>
    </location>
</feature>
<keyword evidence="8" id="KW-0238">DNA-binding</keyword>
<evidence type="ECO:0000256" key="12">
    <source>
        <dbReference type="SAM" id="MobiDB-lite"/>
    </source>
</evidence>
<evidence type="ECO:0000256" key="2">
    <source>
        <dbReference type="ARBA" id="ARBA00006991"/>
    </source>
</evidence>
<evidence type="ECO:0000256" key="7">
    <source>
        <dbReference type="ARBA" id="ARBA00023015"/>
    </source>
</evidence>
<dbReference type="AlphaFoldDB" id="A0A1R1Y0K1"/>
<evidence type="ECO:0000256" key="5">
    <source>
        <dbReference type="ARBA" id="ARBA00022771"/>
    </source>
</evidence>
<evidence type="ECO:0000313" key="14">
    <source>
        <dbReference type="EMBL" id="OMJ20324.1"/>
    </source>
</evidence>
<dbReference type="SMART" id="SM00355">
    <property type="entry name" value="ZnF_C2H2"/>
    <property type="match status" value="2"/>
</dbReference>
<accession>A0A1R1Y0K1</accession>
<dbReference type="GO" id="GO:0008270">
    <property type="term" value="F:zinc ion binding"/>
    <property type="evidence" value="ECO:0007669"/>
    <property type="project" value="UniProtKB-KW"/>
</dbReference>
<keyword evidence="7" id="KW-0805">Transcription regulation</keyword>
<organism evidence="14 15">
    <name type="scientific">Smittium culicis</name>
    <dbReference type="NCBI Taxonomy" id="133412"/>
    <lineage>
        <taxon>Eukaryota</taxon>
        <taxon>Fungi</taxon>
        <taxon>Fungi incertae sedis</taxon>
        <taxon>Zoopagomycota</taxon>
        <taxon>Kickxellomycotina</taxon>
        <taxon>Harpellomycetes</taxon>
        <taxon>Harpellales</taxon>
        <taxon>Legeriomycetaceae</taxon>
        <taxon>Smittium</taxon>
    </lineage>
</organism>
<sequence>MSAGSRNSIPMDLLYSNMPNNQTIDFSENKPNDFNEHSFSISDPMSYTNNNSERNIVNSRSIYGSLGLGPGIRKNNDYQINRNYTYNLQSTNDMPQKLFGKSCSSPNVNSFYRTPTKNNHTNYYIPRNYTTPLNNMSASYNNTPFSSISNSVMSPMRHLDSPISNSKNKAGQIPHHQLKSQNSFIFSSAQNYSDNYKMPSINSICDPDPFSSINNNNIPFVNSNEGFQSFENDYSLPSISNSNMFSPQKTNAYILNSNVSPNGSNTNLNYKGICTDSFGNAICNDFDPSFIKKLNISPYIRPGVTQYSSSQRKRYLCEVCKKLFARPSTLATHMHSHTGEKPYHCDWEGCGKSFSVMSNLRRHQKIHTRSLNRDSSDSLDRSNKNSFVSCDSGFDFDNRDQEFVYNKPSLSSIENKSPSNDPFAVNDPLSNRADSNEKLNNNSSNPKQQTEYLSMGFMI</sequence>
<dbReference type="GO" id="GO:0005654">
    <property type="term" value="C:nucleoplasm"/>
    <property type="evidence" value="ECO:0007669"/>
    <property type="project" value="TreeGrafter"/>
</dbReference>
<evidence type="ECO:0000256" key="9">
    <source>
        <dbReference type="ARBA" id="ARBA00023163"/>
    </source>
</evidence>
<comment type="subcellular location">
    <subcellularLocation>
        <location evidence="1">Nucleus</location>
    </subcellularLocation>
</comment>
<evidence type="ECO:0000256" key="3">
    <source>
        <dbReference type="ARBA" id="ARBA00022723"/>
    </source>
</evidence>
<feature type="domain" description="C2H2-type" evidence="13">
    <location>
        <begin position="343"/>
        <end position="372"/>
    </location>
</feature>
<evidence type="ECO:0000259" key="13">
    <source>
        <dbReference type="PROSITE" id="PS50157"/>
    </source>
</evidence>
<dbReference type="Pfam" id="PF00096">
    <property type="entry name" value="zf-C2H2"/>
    <property type="match status" value="2"/>
</dbReference>
<keyword evidence="15" id="KW-1185">Reference proteome</keyword>
<dbReference type="Proteomes" id="UP000187429">
    <property type="component" value="Unassembled WGS sequence"/>
</dbReference>
<keyword evidence="3" id="KW-0479">Metal-binding</keyword>
<keyword evidence="5 11" id="KW-0863">Zinc-finger</keyword>
<evidence type="ECO:0000256" key="4">
    <source>
        <dbReference type="ARBA" id="ARBA00022737"/>
    </source>
</evidence>
<keyword evidence="6" id="KW-0862">Zinc</keyword>
<dbReference type="PANTHER" id="PTHR24399">
    <property type="entry name" value="ZINC FINGER AND BTB DOMAIN-CONTAINING"/>
    <property type="match status" value="1"/>
</dbReference>
<dbReference type="PROSITE" id="PS00028">
    <property type="entry name" value="ZINC_FINGER_C2H2_1"/>
    <property type="match status" value="2"/>
</dbReference>
<evidence type="ECO:0000313" key="15">
    <source>
        <dbReference type="Proteomes" id="UP000187429"/>
    </source>
</evidence>
<gene>
    <name evidence="14" type="ORF">AYI69_g6265</name>
</gene>
<dbReference type="SUPFAM" id="SSF57667">
    <property type="entry name" value="beta-beta-alpha zinc fingers"/>
    <property type="match status" value="1"/>
</dbReference>
<reference evidence="15" key="1">
    <citation type="submission" date="2017-01" db="EMBL/GenBank/DDBJ databases">
        <authorList>
            <person name="Wang Y."/>
            <person name="White M."/>
            <person name="Kvist S."/>
            <person name="Moncalvo J.-M."/>
        </authorList>
    </citation>
    <scope>NUCLEOTIDE SEQUENCE [LARGE SCALE GENOMIC DNA]</scope>
    <source>
        <strain evidence="15">ID-206-W2</strain>
    </source>
</reference>
<evidence type="ECO:0000256" key="10">
    <source>
        <dbReference type="ARBA" id="ARBA00023242"/>
    </source>
</evidence>
<dbReference type="GO" id="GO:0000978">
    <property type="term" value="F:RNA polymerase II cis-regulatory region sequence-specific DNA binding"/>
    <property type="evidence" value="ECO:0007669"/>
    <property type="project" value="TreeGrafter"/>
</dbReference>
<dbReference type="FunFam" id="3.30.160.60:FF:000340">
    <property type="entry name" value="zinc finger protein 473 isoform X1"/>
    <property type="match status" value="1"/>
</dbReference>
<dbReference type="InterPro" id="IPR036236">
    <property type="entry name" value="Znf_C2H2_sf"/>
</dbReference>
<dbReference type="GO" id="GO:0002682">
    <property type="term" value="P:regulation of immune system process"/>
    <property type="evidence" value="ECO:0007669"/>
    <property type="project" value="TreeGrafter"/>
</dbReference>
<evidence type="ECO:0000256" key="8">
    <source>
        <dbReference type="ARBA" id="ARBA00023125"/>
    </source>
</evidence>
<keyword evidence="4" id="KW-0677">Repeat</keyword>
<dbReference type="OrthoDB" id="6077919at2759"/>
<comment type="similarity">
    <text evidence="2">Belongs to the krueppel C2H2-type zinc-finger protein family.</text>
</comment>
<dbReference type="InterPro" id="IPR013087">
    <property type="entry name" value="Znf_C2H2_type"/>
</dbReference>
<dbReference type="FunFam" id="3.30.160.60:FF:001174">
    <property type="entry name" value="zinc finger protein 527 isoform X1"/>
    <property type="match status" value="1"/>
</dbReference>
<keyword evidence="9" id="KW-0804">Transcription</keyword>
<protein>
    <submittedName>
        <fullName evidence="14">Zinc finger protein</fullName>
    </submittedName>
</protein>
<feature type="compositionally biased region" description="Polar residues" evidence="12">
    <location>
        <begin position="428"/>
        <end position="452"/>
    </location>
</feature>
<dbReference type="GO" id="GO:0001227">
    <property type="term" value="F:DNA-binding transcription repressor activity, RNA polymerase II-specific"/>
    <property type="evidence" value="ECO:0007669"/>
    <property type="project" value="TreeGrafter"/>
</dbReference>
<feature type="compositionally biased region" description="Polar residues" evidence="12">
    <location>
        <begin position="409"/>
        <end position="420"/>
    </location>
</feature>
<keyword evidence="10" id="KW-0539">Nucleus</keyword>
<dbReference type="PROSITE" id="PS50157">
    <property type="entry name" value="ZINC_FINGER_C2H2_2"/>
    <property type="match status" value="2"/>
</dbReference>
<dbReference type="PANTHER" id="PTHR24399:SF23">
    <property type="entry name" value="C2H2-TYPE DOMAIN-CONTAINING PROTEIN"/>
    <property type="match status" value="1"/>
</dbReference>